<dbReference type="AlphaFoldDB" id="A0A9Q0ARM0"/>
<dbReference type="Gene3D" id="4.10.240.10">
    <property type="entry name" value="Zn(2)-C6 fungal-type DNA-binding domain"/>
    <property type="match status" value="1"/>
</dbReference>
<dbReference type="InterPro" id="IPR050987">
    <property type="entry name" value="AtrR-like"/>
</dbReference>
<evidence type="ECO:0000256" key="1">
    <source>
        <dbReference type="ARBA" id="ARBA00022723"/>
    </source>
</evidence>
<feature type="region of interest" description="Disordered" evidence="3">
    <location>
        <begin position="57"/>
        <end position="138"/>
    </location>
</feature>
<comment type="caution">
    <text evidence="5">The sequence shown here is derived from an EMBL/GenBank/DDBJ whole genome shotgun (WGS) entry which is preliminary data.</text>
</comment>
<dbReference type="PANTHER" id="PTHR46910:SF1">
    <property type="entry name" value="MISCELLANEOUS ZN(II)2CYS6 TRANSCRIPTION FACTOR (EUROFUNG)-RELATED"/>
    <property type="match status" value="1"/>
</dbReference>
<dbReference type="PANTHER" id="PTHR46910">
    <property type="entry name" value="TRANSCRIPTION FACTOR PDR1"/>
    <property type="match status" value="1"/>
</dbReference>
<evidence type="ECO:0000313" key="5">
    <source>
        <dbReference type="EMBL" id="KAI1880897.1"/>
    </source>
</evidence>
<dbReference type="GO" id="GO:0003677">
    <property type="term" value="F:DNA binding"/>
    <property type="evidence" value="ECO:0007669"/>
    <property type="project" value="InterPro"/>
</dbReference>
<evidence type="ECO:0000256" key="3">
    <source>
        <dbReference type="SAM" id="MobiDB-lite"/>
    </source>
</evidence>
<protein>
    <recommendedName>
        <fullName evidence="4">Zn(2)-C6 fungal-type domain-containing protein</fullName>
    </recommendedName>
</protein>
<gene>
    <name evidence="5" type="ORF">JX265_001137</name>
</gene>
<keyword evidence="2" id="KW-0539">Nucleus</keyword>
<dbReference type="SMART" id="SM00066">
    <property type="entry name" value="GAL4"/>
    <property type="match status" value="1"/>
</dbReference>
<evidence type="ECO:0000313" key="6">
    <source>
        <dbReference type="Proteomes" id="UP000829685"/>
    </source>
</evidence>
<sequence length="781" mass="84374">MSLSPSRSLPAVSATAADQPHRKRIRLSLACNQCRKRKVRCDTTLPKCRNCILRNEDCQTTDPRNPTKGLSVRTWATKDGSGPGDWDRDRRMSHFGAGSQTSGTGPGAGTPPESSLSDLSPRPHRRASIAGGGEKGTSWQERAYRENTMGNGANPLPASTPDLVVNTDDTAYRVKFLGGSSIQCLCRFVDLHLAHRGLEPASGRFKHGMRQSEEMSLPLTLSLPELPAVEELKVYVDAFFDRVWPLFPVVDCDAVQAEIDNILDIQIKHPGSLASRLAPTSIPMLAIVYAIVCIGADETSRQLSDLSTRFLTGAYSLIAHLIAIPYLTSVQALFLISLALRGQVKDGQAWHVLGQAIRTAHSIGLHKQVMRRGEGAGEASQGYRTDAQLHQRIWWSLYALEKLTQLECGRPSTICDHDEDQVPMVPTVFAPNARVDIFTAWVSLACIMGQISDHIYSRKPESSLDLFSKTASLDKALVEWERSLPDHLKQGQSAGGNIGERPGDGVQTQSLHLSSFLALQFHFAHITLLRVAIIFPHNSYVNEVSRHAALLNSTSASGGPSSSSYTRLQNGAMICASAARATITQTLHLADQGVRSPAILGATPPFLAANILALTILRQPARRLARADLELLNLATEHVEDHFSRWVRGRDAESFVEGCAVLRDRIGEAFAKYHASPSGSVGVVGGQGPAATPLTADTAGTGSGDAYARNGEPVQDGISQQEVLPGGGSTATAFPSTVTTSHGASGVDELPSELFEDLQFDELWGMMGDDFLIGTEQIYLS</sequence>
<dbReference type="InterPro" id="IPR007219">
    <property type="entry name" value="XnlR_reg_dom"/>
</dbReference>
<dbReference type="CDD" id="cd00067">
    <property type="entry name" value="GAL4"/>
    <property type="match status" value="1"/>
</dbReference>
<dbReference type="InterPro" id="IPR036864">
    <property type="entry name" value="Zn2-C6_fun-type_DNA-bd_sf"/>
</dbReference>
<keyword evidence="6" id="KW-1185">Reference proteome</keyword>
<name>A0A9Q0ARM0_9PEZI</name>
<dbReference type="Proteomes" id="UP000829685">
    <property type="component" value="Unassembled WGS sequence"/>
</dbReference>
<dbReference type="InterPro" id="IPR001138">
    <property type="entry name" value="Zn2Cys6_DnaBD"/>
</dbReference>
<dbReference type="GO" id="GO:0006351">
    <property type="term" value="P:DNA-templated transcription"/>
    <property type="evidence" value="ECO:0007669"/>
    <property type="project" value="InterPro"/>
</dbReference>
<dbReference type="SMART" id="SM00906">
    <property type="entry name" value="Fungal_trans"/>
    <property type="match status" value="1"/>
</dbReference>
<dbReference type="Pfam" id="PF00172">
    <property type="entry name" value="Zn_clus"/>
    <property type="match status" value="1"/>
</dbReference>
<organism evidence="5 6">
    <name type="scientific">Neoarthrinium moseri</name>
    <dbReference type="NCBI Taxonomy" id="1658444"/>
    <lineage>
        <taxon>Eukaryota</taxon>
        <taxon>Fungi</taxon>
        <taxon>Dikarya</taxon>
        <taxon>Ascomycota</taxon>
        <taxon>Pezizomycotina</taxon>
        <taxon>Sordariomycetes</taxon>
        <taxon>Xylariomycetidae</taxon>
        <taxon>Amphisphaeriales</taxon>
        <taxon>Apiosporaceae</taxon>
        <taxon>Neoarthrinium</taxon>
    </lineage>
</organism>
<dbReference type="PROSITE" id="PS00463">
    <property type="entry name" value="ZN2_CY6_FUNGAL_1"/>
    <property type="match status" value="1"/>
</dbReference>
<evidence type="ECO:0000259" key="4">
    <source>
        <dbReference type="PROSITE" id="PS50048"/>
    </source>
</evidence>
<dbReference type="SUPFAM" id="SSF57701">
    <property type="entry name" value="Zn2/Cys6 DNA-binding domain"/>
    <property type="match status" value="1"/>
</dbReference>
<proteinExistence type="predicted"/>
<feature type="domain" description="Zn(2)-C6 fungal-type" evidence="4">
    <location>
        <begin position="30"/>
        <end position="60"/>
    </location>
</feature>
<reference evidence="5" key="1">
    <citation type="submission" date="2021-03" db="EMBL/GenBank/DDBJ databases">
        <title>Revisited historic fungal species revealed as producer of novel bioactive compounds through whole genome sequencing and comparative genomics.</title>
        <authorList>
            <person name="Vignolle G.A."/>
            <person name="Hochenegger N."/>
            <person name="Mach R.L."/>
            <person name="Mach-Aigner A.R."/>
            <person name="Javad Rahimi M."/>
            <person name="Salim K.A."/>
            <person name="Chan C.M."/>
            <person name="Lim L.B.L."/>
            <person name="Cai F."/>
            <person name="Druzhinina I.S."/>
            <person name="U'Ren J.M."/>
            <person name="Derntl C."/>
        </authorList>
    </citation>
    <scope>NUCLEOTIDE SEQUENCE</scope>
    <source>
        <strain evidence="5">TUCIM 5799</strain>
    </source>
</reference>
<feature type="region of interest" description="Disordered" evidence="3">
    <location>
        <begin position="1"/>
        <end position="20"/>
    </location>
</feature>
<dbReference type="PROSITE" id="PS50048">
    <property type="entry name" value="ZN2_CY6_FUNGAL_2"/>
    <property type="match status" value="1"/>
</dbReference>
<dbReference type="GO" id="GO:0000981">
    <property type="term" value="F:DNA-binding transcription factor activity, RNA polymerase II-specific"/>
    <property type="evidence" value="ECO:0007669"/>
    <property type="project" value="InterPro"/>
</dbReference>
<dbReference type="Pfam" id="PF04082">
    <property type="entry name" value="Fungal_trans"/>
    <property type="match status" value="1"/>
</dbReference>
<evidence type="ECO:0000256" key="2">
    <source>
        <dbReference type="ARBA" id="ARBA00023242"/>
    </source>
</evidence>
<dbReference type="GO" id="GO:0008270">
    <property type="term" value="F:zinc ion binding"/>
    <property type="evidence" value="ECO:0007669"/>
    <property type="project" value="InterPro"/>
</dbReference>
<keyword evidence="1" id="KW-0479">Metal-binding</keyword>
<accession>A0A9Q0ARM0</accession>
<dbReference type="EMBL" id="JAFIMR010000002">
    <property type="protein sequence ID" value="KAI1880897.1"/>
    <property type="molecule type" value="Genomic_DNA"/>
</dbReference>
<dbReference type="CDD" id="cd12148">
    <property type="entry name" value="fungal_TF_MHR"/>
    <property type="match status" value="1"/>
</dbReference>